<proteinExistence type="predicted"/>
<keyword evidence="3" id="KW-1185">Reference proteome</keyword>
<accession>A0A4U3L0G5</accession>
<evidence type="ECO:0000313" key="3">
    <source>
        <dbReference type="Proteomes" id="UP000305848"/>
    </source>
</evidence>
<sequence>MKKLALFLGLILILSSFACNKDKMDANAQIRIINKTALPLTDVVVGDANFGEIAPFQTTVYHNFNNLSSYAPPKLTFYNDKILVEYFIGYCGTPPLPKPSYLQGTFTYTITRNNTNAQGFGFSFTQD</sequence>
<dbReference type="RefSeq" id="WP_137261990.1">
    <property type="nucleotide sequence ID" value="NZ_SZQL01000008.1"/>
</dbReference>
<dbReference type="Proteomes" id="UP000305848">
    <property type="component" value="Unassembled WGS sequence"/>
</dbReference>
<comment type="caution">
    <text evidence="2">The sequence shown here is derived from an EMBL/GenBank/DDBJ whole genome shotgun (WGS) entry which is preliminary data.</text>
</comment>
<dbReference type="EMBL" id="SZQL01000008">
    <property type="protein sequence ID" value="TKK68310.1"/>
    <property type="molecule type" value="Genomic_DNA"/>
</dbReference>
<evidence type="ECO:0000313" key="2">
    <source>
        <dbReference type="EMBL" id="TKK68310.1"/>
    </source>
</evidence>
<organism evidence="2 3">
    <name type="scientific">Ilyomonas limi</name>
    <dbReference type="NCBI Taxonomy" id="2575867"/>
    <lineage>
        <taxon>Bacteria</taxon>
        <taxon>Pseudomonadati</taxon>
        <taxon>Bacteroidota</taxon>
        <taxon>Chitinophagia</taxon>
        <taxon>Chitinophagales</taxon>
        <taxon>Chitinophagaceae</taxon>
        <taxon>Ilyomonas</taxon>
    </lineage>
</organism>
<dbReference type="PROSITE" id="PS51257">
    <property type="entry name" value="PROKAR_LIPOPROTEIN"/>
    <property type="match status" value="1"/>
</dbReference>
<protein>
    <submittedName>
        <fullName evidence="2">Uncharacterized protein</fullName>
    </submittedName>
</protein>
<keyword evidence="1" id="KW-0732">Signal</keyword>
<evidence type="ECO:0000256" key="1">
    <source>
        <dbReference type="SAM" id="SignalP"/>
    </source>
</evidence>
<gene>
    <name evidence="2" type="ORF">FC093_11805</name>
</gene>
<reference evidence="2 3" key="1">
    <citation type="submission" date="2019-05" db="EMBL/GenBank/DDBJ databases">
        <title>Panacibacter sp. strain 17mud1-8 Genome sequencing and assembly.</title>
        <authorList>
            <person name="Chhetri G."/>
        </authorList>
    </citation>
    <scope>NUCLEOTIDE SEQUENCE [LARGE SCALE GENOMIC DNA]</scope>
    <source>
        <strain evidence="2 3">17mud1-8</strain>
    </source>
</reference>
<feature type="signal peptide" evidence="1">
    <location>
        <begin position="1"/>
        <end position="18"/>
    </location>
</feature>
<name>A0A4U3L0G5_9BACT</name>
<feature type="chain" id="PRO_5020293442" evidence="1">
    <location>
        <begin position="19"/>
        <end position="127"/>
    </location>
</feature>
<dbReference type="AlphaFoldDB" id="A0A4U3L0G5"/>